<reference evidence="2 3" key="1">
    <citation type="submission" date="2021-03" db="EMBL/GenBank/DDBJ databases">
        <title>Staphylococci and Mammaliicocci in bats.</title>
        <authorList>
            <person name="Fountain K."/>
        </authorList>
    </citation>
    <scope>NUCLEOTIDE SEQUENCE [LARGE SCALE GENOMIC DNA]</scope>
    <source>
        <strain evidence="2 3">18_1_E_SW</strain>
    </source>
</reference>
<proteinExistence type="predicted"/>
<dbReference type="EMBL" id="JAFNLT010000021">
    <property type="protein sequence ID" value="MBO1228445.1"/>
    <property type="molecule type" value="Genomic_DNA"/>
</dbReference>
<gene>
    <name evidence="2" type="ORF">J3T88_14235</name>
</gene>
<evidence type="ECO:0000256" key="1">
    <source>
        <dbReference type="SAM" id="Phobius"/>
    </source>
</evidence>
<organism evidence="2 3">
    <name type="scientific">Staphylococcus nepalensis</name>
    <dbReference type="NCBI Taxonomy" id="214473"/>
    <lineage>
        <taxon>Bacteria</taxon>
        <taxon>Bacillati</taxon>
        <taxon>Bacillota</taxon>
        <taxon>Bacilli</taxon>
        <taxon>Bacillales</taxon>
        <taxon>Staphylococcaceae</taxon>
        <taxon>Staphylococcus</taxon>
    </lineage>
</organism>
<keyword evidence="1" id="KW-0812">Transmembrane</keyword>
<dbReference type="Proteomes" id="UP000664081">
    <property type="component" value="Unassembled WGS sequence"/>
</dbReference>
<sequence length="53" mass="6668">MWLRFSVQLLLSILMFVFIYQQINQSHLDFWFIIYFLFFMAVVLFWKPSENKK</sequence>
<accession>A0ABS3L5Z6</accession>
<feature type="transmembrane region" description="Helical" evidence="1">
    <location>
        <begin position="29"/>
        <end position="46"/>
    </location>
</feature>
<keyword evidence="1" id="KW-0472">Membrane</keyword>
<name>A0ABS3L5Z6_9STAP</name>
<keyword evidence="1" id="KW-1133">Transmembrane helix</keyword>
<evidence type="ECO:0000313" key="3">
    <source>
        <dbReference type="Proteomes" id="UP000664081"/>
    </source>
</evidence>
<comment type="caution">
    <text evidence="2">The sequence shown here is derived from an EMBL/GenBank/DDBJ whole genome shotgun (WGS) entry which is preliminary data.</text>
</comment>
<protein>
    <recommendedName>
        <fullName evidence="4">Bacteriocin immunity protein</fullName>
    </recommendedName>
</protein>
<keyword evidence="3" id="KW-1185">Reference proteome</keyword>
<evidence type="ECO:0008006" key="4">
    <source>
        <dbReference type="Google" id="ProtNLM"/>
    </source>
</evidence>
<feature type="transmembrane region" description="Helical" evidence="1">
    <location>
        <begin position="7"/>
        <end position="23"/>
    </location>
</feature>
<dbReference type="RefSeq" id="WP_182478025.1">
    <property type="nucleotide sequence ID" value="NZ_JAFNLT010000021.1"/>
</dbReference>
<evidence type="ECO:0000313" key="2">
    <source>
        <dbReference type="EMBL" id="MBO1228445.1"/>
    </source>
</evidence>